<dbReference type="SUPFAM" id="SSF55298">
    <property type="entry name" value="YjgF-like"/>
    <property type="match status" value="1"/>
</dbReference>
<accession>A0ABQ0P585</accession>
<keyword evidence="2" id="KW-1185">Reference proteome</keyword>
<reference evidence="1" key="1">
    <citation type="submission" date="2013-04" db="EMBL/GenBank/DDBJ databases">
        <title>The genome sequencing project of 58 acetic acid bacteria.</title>
        <authorList>
            <person name="Okamoto-Kainuma A."/>
            <person name="Ishikawa M."/>
            <person name="Umino S."/>
            <person name="Koizumi Y."/>
            <person name="Shiwa Y."/>
            <person name="Yoshikawa H."/>
            <person name="Matsutani M."/>
            <person name="Matsushita K."/>
        </authorList>
    </citation>
    <scope>NUCLEOTIDE SEQUENCE</scope>
    <source>
        <strain evidence="1">DSM 12717</strain>
    </source>
</reference>
<protein>
    <submittedName>
        <fullName evidence="1">Endoribonuclease L-PSP</fullName>
    </submittedName>
</protein>
<organism evidence="1 2">
    <name type="scientific">Gluconacetobacter sacchari DSM 12717</name>
    <dbReference type="NCBI Taxonomy" id="1307940"/>
    <lineage>
        <taxon>Bacteria</taxon>
        <taxon>Pseudomonadati</taxon>
        <taxon>Pseudomonadota</taxon>
        <taxon>Alphaproteobacteria</taxon>
        <taxon>Acetobacterales</taxon>
        <taxon>Acetobacteraceae</taxon>
        <taxon>Gluconacetobacter</taxon>
    </lineage>
</organism>
<dbReference type="InterPro" id="IPR035959">
    <property type="entry name" value="RutC-like_sf"/>
</dbReference>
<dbReference type="EMBL" id="BAQP01000061">
    <property type="protein sequence ID" value="GBQ22804.1"/>
    <property type="molecule type" value="Genomic_DNA"/>
</dbReference>
<dbReference type="Pfam" id="PF01042">
    <property type="entry name" value="Ribonuc_L-PSP"/>
    <property type="match status" value="1"/>
</dbReference>
<sequence>MELTMRKNISSGSAWEAKIGYSRAVVANGLVFVSPTAATGPDGKIAGKGDVFAQTKLILQKVGEVLADAGSSYENVVQTKIYLTDISKWQEAAKANAEFFADIRPALGIFHVKPFVDPEILVEVEIIAFV</sequence>
<proteinExistence type="predicted"/>
<comment type="caution">
    <text evidence="1">The sequence shown here is derived from an EMBL/GenBank/DDBJ whole genome shotgun (WGS) entry which is preliminary data.</text>
</comment>
<gene>
    <name evidence="1" type="ORF">AA12717_1299</name>
</gene>
<dbReference type="PANTHER" id="PTHR43857:SF1">
    <property type="entry name" value="YJGH FAMILY PROTEIN"/>
    <property type="match status" value="1"/>
</dbReference>
<dbReference type="Proteomes" id="UP001060895">
    <property type="component" value="Unassembled WGS sequence"/>
</dbReference>
<evidence type="ECO:0000313" key="2">
    <source>
        <dbReference type="Proteomes" id="UP001060895"/>
    </source>
</evidence>
<name>A0ABQ0P585_9PROT</name>
<dbReference type="CDD" id="cd06154">
    <property type="entry name" value="YjgF_YER057c_UK114_like_6"/>
    <property type="match status" value="1"/>
</dbReference>
<dbReference type="InterPro" id="IPR006175">
    <property type="entry name" value="YjgF/YER057c/UK114"/>
</dbReference>
<evidence type="ECO:0000313" key="1">
    <source>
        <dbReference type="EMBL" id="GBQ22804.1"/>
    </source>
</evidence>
<dbReference type="Gene3D" id="3.30.1330.40">
    <property type="entry name" value="RutC-like"/>
    <property type="match status" value="1"/>
</dbReference>
<dbReference type="PANTHER" id="PTHR43857">
    <property type="entry name" value="BLR7761 PROTEIN"/>
    <property type="match status" value="1"/>
</dbReference>